<proteinExistence type="predicted"/>
<evidence type="ECO:0000313" key="2">
    <source>
        <dbReference type="Proteomes" id="UP000324767"/>
    </source>
</evidence>
<protein>
    <submittedName>
        <fullName evidence="1">Uncharacterized protein</fullName>
    </submittedName>
</protein>
<gene>
    <name evidence="1" type="ORF">FRX48_09250</name>
</gene>
<dbReference type="EMBL" id="VXIT01000021">
    <property type="protein sequence ID" value="KAA6406952.1"/>
    <property type="molecule type" value="Genomic_DNA"/>
</dbReference>
<comment type="caution">
    <text evidence="1">The sequence shown here is derived from an EMBL/GenBank/DDBJ whole genome shotgun (WGS) entry which is preliminary data.</text>
</comment>
<reference evidence="1 2" key="1">
    <citation type="submission" date="2019-09" db="EMBL/GenBank/DDBJ databases">
        <title>The hologenome of the rock-dwelling lichen Lasallia pustulata.</title>
        <authorList>
            <person name="Greshake Tzovaras B."/>
            <person name="Segers F."/>
            <person name="Bicker A."/>
            <person name="Dal Grande F."/>
            <person name="Otte J."/>
            <person name="Hankeln T."/>
            <person name="Schmitt I."/>
            <person name="Ebersberger I."/>
        </authorList>
    </citation>
    <scope>NUCLEOTIDE SEQUENCE [LARGE SCALE GENOMIC DNA]</scope>
    <source>
        <strain evidence="1">A1-1</strain>
    </source>
</reference>
<sequence>MLISGSGRPMQDLRWIMLQHVRLKFPRFSAPTSNEKLDDADFRIGKIGARSSLDHASGEIFVRSYSKVPYALHRICNSLSDHPRLWV</sequence>
<dbReference type="Proteomes" id="UP000324767">
    <property type="component" value="Unassembled WGS sequence"/>
</dbReference>
<accession>A0A5M8PDZ5</accession>
<name>A0A5M8PDZ5_9LECA</name>
<evidence type="ECO:0000313" key="1">
    <source>
        <dbReference type="EMBL" id="KAA6406952.1"/>
    </source>
</evidence>
<dbReference type="AlphaFoldDB" id="A0A5M8PDZ5"/>
<organism evidence="1 2">
    <name type="scientific">Lasallia pustulata</name>
    <dbReference type="NCBI Taxonomy" id="136370"/>
    <lineage>
        <taxon>Eukaryota</taxon>
        <taxon>Fungi</taxon>
        <taxon>Dikarya</taxon>
        <taxon>Ascomycota</taxon>
        <taxon>Pezizomycotina</taxon>
        <taxon>Lecanoromycetes</taxon>
        <taxon>OSLEUM clade</taxon>
        <taxon>Umbilicariomycetidae</taxon>
        <taxon>Umbilicariales</taxon>
        <taxon>Umbilicariaceae</taxon>
        <taxon>Lasallia</taxon>
    </lineage>
</organism>